<evidence type="ECO:0000313" key="2">
    <source>
        <dbReference type="Proteomes" id="UP001597102"/>
    </source>
</evidence>
<dbReference type="RefSeq" id="WP_379090638.1">
    <property type="nucleotide sequence ID" value="NZ_JBHTJO010000001.1"/>
</dbReference>
<dbReference type="SUPFAM" id="SSF46955">
    <property type="entry name" value="Putative DNA-binding domain"/>
    <property type="match status" value="1"/>
</dbReference>
<accession>A0ABW3J9V8</accession>
<dbReference type="InterPro" id="IPR009061">
    <property type="entry name" value="DNA-bd_dom_put_sf"/>
</dbReference>
<sequence length="111" mass="12872">MLDERDLVSRVEQLTVTRLRVWVSEGWIRPVEDETKKFSEADLARAALIRDLVDELGVNEEEVPVILSLIDQIHGLRSELRVLVEAINELSEEGRTELKERISLRRSKPIR</sequence>
<gene>
    <name evidence="1" type="ORF">ACFQ2F_07460</name>
</gene>
<evidence type="ECO:0000313" key="1">
    <source>
        <dbReference type="EMBL" id="MFD0986935.1"/>
    </source>
</evidence>
<dbReference type="Proteomes" id="UP001597102">
    <property type="component" value="Unassembled WGS sequence"/>
</dbReference>
<dbReference type="EMBL" id="JBHTJO010000001">
    <property type="protein sequence ID" value="MFD0986935.1"/>
    <property type="molecule type" value="Genomic_DNA"/>
</dbReference>
<comment type="caution">
    <text evidence="1">The sequence shown here is derived from an EMBL/GenBank/DDBJ whole genome shotgun (WGS) entry which is preliminary data.</text>
</comment>
<dbReference type="Pfam" id="PF13591">
    <property type="entry name" value="MerR_2"/>
    <property type="match status" value="1"/>
</dbReference>
<keyword evidence="2" id="KW-1185">Reference proteome</keyword>
<name>A0ABW3J9V8_9HYPH</name>
<proteinExistence type="predicted"/>
<dbReference type="Gene3D" id="1.10.1660.10">
    <property type="match status" value="1"/>
</dbReference>
<organism evidence="1 2">
    <name type="scientific">Methyloligella solikamskensis</name>
    <dbReference type="NCBI Taxonomy" id="1177756"/>
    <lineage>
        <taxon>Bacteria</taxon>
        <taxon>Pseudomonadati</taxon>
        <taxon>Pseudomonadota</taxon>
        <taxon>Alphaproteobacteria</taxon>
        <taxon>Hyphomicrobiales</taxon>
        <taxon>Hyphomicrobiaceae</taxon>
        <taxon>Methyloligella</taxon>
    </lineage>
</organism>
<protein>
    <submittedName>
        <fullName evidence="1">Chaperone modulator CbpM</fullName>
    </submittedName>
</protein>
<reference evidence="2" key="1">
    <citation type="journal article" date="2019" name="Int. J. Syst. Evol. Microbiol.">
        <title>The Global Catalogue of Microorganisms (GCM) 10K type strain sequencing project: providing services to taxonomists for standard genome sequencing and annotation.</title>
        <authorList>
            <consortium name="The Broad Institute Genomics Platform"/>
            <consortium name="The Broad Institute Genome Sequencing Center for Infectious Disease"/>
            <person name="Wu L."/>
            <person name="Ma J."/>
        </authorList>
    </citation>
    <scope>NUCLEOTIDE SEQUENCE [LARGE SCALE GENOMIC DNA]</scope>
    <source>
        <strain evidence="2">CCUG 61697</strain>
    </source>
</reference>